<proteinExistence type="inferred from homology"/>
<dbReference type="SUPFAM" id="SSF161098">
    <property type="entry name" value="MetI-like"/>
    <property type="match status" value="1"/>
</dbReference>
<dbReference type="Pfam" id="PF00528">
    <property type="entry name" value="BPD_transp_1"/>
    <property type="match status" value="1"/>
</dbReference>
<dbReference type="EMBL" id="CP002330">
    <property type="protein sequence ID" value="ADQ45002.1"/>
    <property type="molecule type" value="Genomic_DNA"/>
</dbReference>
<reference key="1">
    <citation type="submission" date="2010-11" db="EMBL/GenBank/DDBJ databases">
        <title>Complete sequence of Caldicellulosiruptor kronotskyensis 2002.</title>
        <authorList>
            <consortium name="US DOE Joint Genome Institute"/>
            <person name="Lucas S."/>
            <person name="Copeland A."/>
            <person name="Lapidus A."/>
            <person name="Cheng J.-F."/>
            <person name="Bruce D."/>
            <person name="Goodwin L."/>
            <person name="Pitluck S."/>
            <person name="Davenport K."/>
            <person name="Detter J.C."/>
            <person name="Han C."/>
            <person name="Tapia R."/>
            <person name="Land M."/>
            <person name="Hauser L."/>
            <person name="Jeffries C."/>
            <person name="Kyrpides N."/>
            <person name="Ivanova N."/>
            <person name="Mikhailova N."/>
            <person name="Blumer-Schuette S.E."/>
            <person name="Kelly R.M."/>
            <person name="Woyke T."/>
        </authorList>
    </citation>
    <scope>NUCLEOTIDE SEQUENCE</scope>
    <source>
        <strain>2002</strain>
    </source>
</reference>
<keyword evidence="3" id="KW-1003">Cell membrane</keyword>
<feature type="transmembrane region" description="Helical" evidence="7">
    <location>
        <begin position="89"/>
        <end position="113"/>
    </location>
</feature>
<evidence type="ECO:0000256" key="5">
    <source>
        <dbReference type="ARBA" id="ARBA00022989"/>
    </source>
</evidence>
<dbReference type="InterPro" id="IPR035906">
    <property type="entry name" value="MetI-like_sf"/>
</dbReference>
<dbReference type="GO" id="GO:0055085">
    <property type="term" value="P:transmembrane transport"/>
    <property type="evidence" value="ECO:0007669"/>
    <property type="project" value="InterPro"/>
</dbReference>
<feature type="transmembrane region" description="Helical" evidence="7">
    <location>
        <begin position="265"/>
        <end position="284"/>
    </location>
</feature>
<feature type="transmembrane region" description="Helical" evidence="7">
    <location>
        <begin position="158"/>
        <end position="179"/>
    </location>
</feature>
<keyword evidence="5 7" id="KW-1133">Transmembrane helix</keyword>
<evidence type="ECO:0000256" key="3">
    <source>
        <dbReference type="ARBA" id="ARBA00022475"/>
    </source>
</evidence>
<evidence type="ECO:0000256" key="2">
    <source>
        <dbReference type="ARBA" id="ARBA00022448"/>
    </source>
</evidence>
<comment type="similarity">
    <text evidence="7">Belongs to the binding-protein-dependent transport system permease family.</text>
</comment>
<evidence type="ECO:0000256" key="6">
    <source>
        <dbReference type="ARBA" id="ARBA00023136"/>
    </source>
</evidence>
<dbReference type="RefSeq" id="WP_013429159.1">
    <property type="nucleotide sequence ID" value="NC_014720.1"/>
</dbReference>
<reference evidence="9 10" key="2">
    <citation type="journal article" date="2011" name="J. Bacteriol.">
        <title>Complete genome sequences for the anaerobic, extremely thermophilic plant biomass-degrading bacteria Caldicellulosiruptor hydrothermalis, Caldicellulosiruptor kristjanssonii, Caldicellulosiruptor kronotskyensis, Caldicellulosiruptor owensenis, and Caldicellulosiruptor lactoaceticus.</title>
        <authorList>
            <person name="Blumer-Schuette S.E."/>
            <person name="Ozdemir I."/>
            <person name="Mistry D."/>
            <person name="Lucas S."/>
            <person name="Lapidus A."/>
            <person name="Cheng J.F."/>
            <person name="Goodwin L.A."/>
            <person name="Pitluck S."/>
            <person name="Land M.L."/>
            <person name="Hauser L.J."/>
            <person name="Woyke T."/>
            <person name="Mikhailova N."/>
            <person name="Pati A."/>
            <person name="Kyrpides N.C."/>
            <person name="Ivanova N."/>
            <person name="Detter J.C."/>
            <person name="Walston-Davenport K."/>
            <person name="Han S."/>
            <person name="Adams M.W."/>
            <person name="Kelly R.M."/>
        </authorList>
    </citation>
    <scope>NUCLEOTIDE SEQUENCE [LARGE SCALE GENOMIC DNA]</scope>
    <source>
        <strain evidence="10">DSM 18902 / VKM B-2412 / 2002</strain>
    </source>
</reference>
<name>E4SCE7_CALK2</name>
<feature type="domain" description="ABC transmembrane type-1" evidence="8">
    <location>
        <begin position="90"/>
        <end position="279"/>
    </location>
</feature>
<keyword evidence="10" id="KW-1185">Reference proteome</keyword>
<dbReference type="HOGENOM" id="CLU_016047_1_1_9"/>
<evidence type="ECO:0000256" key="1">
    <source>
        <dbReference type="ARBA" id="ARBA00004651"/>
    </source>
</evidence>
<comment type="subcellular location">
    <subcellularLocation>
        <location evidence="1 7">Cell membrane</location>
        <topology evidence="1 7">Multi-pass membrane protein</topology>
    </subcellularLocation>
</comment>
<evidence type="ECO:0000259" key="8">
    <source>
        <dbReference type="PROSITE" id="PS50928"/>
    </source>
</evidence>
<dbReference type="Gene3D" id="1.10.3720.10">
    <property type="entry name" value="MetI-like"/>
    <property type="match status" value="1"/>
</dbReference>
<feature type="transmembrane region" description="Helical" evidence="7">
    <location>
        <begin position="200"/>
        <end position="221"/>
    </location>
</feature>
<keyword evidence="2 7" id="KW-0813">Transport</keyword>
<accession>E4SCE7</accession>
<sequence>MNLNKLDSKTTGIINFLDLRKPAVKAFYYILLFISCCIAFVCLAPPLWVFLSSLKNIKEFAQVPPTIIPHTFEPQKIITTWKTLNFTKYYINSFIMVAGSVVCAIVFNGLAGYVISIIKPRGYRFVFNLILWSLMIPATINLVPIFKNIVALKLNNSYIPLWLSYGANAFYVLLFKNFFDEIPREIIEAAKIDGCPNLRLFYKIVMPLSVPIIMVVTIFSINASWSDFLLPYIVLKNRESYTVMIKIYEMSFGNTWMSADMKMLAVLYAILPPVVLVIFFQKYLTQGVVIGSLK</sequence>
<dbReference type="Proteomes" id="UP000006835">
    <property type="component" value="Chromosome"/>
</dbReference>
<dbReference type="InterPro" id="IPR000515">
    <property type="entry name" value="MetI-like"/>
</dbReference>
<gene>
    <name evidence="9" type="ordered locus">Calkro_0086</name>
</gene>
<evidence type="ECO:0000256" key="4">
    <source>
        <dbReference type="ARBA" id="ARBA00022692"/>
    </source>
</evidence>
<protein>
    <submittedName>
        <fullName evidence="9">Binding-protein-dependent transport systems inner membrane component</fullName>
    </submittedName>
</protein>
<evidence type="ECO:0000313" key="10">
    <source>
        <dbReference type="Proteomes" id="UP000006835"/>
    </source>
</evidence>
<dbReference type="CDD" id="cd06261">
    <property type="entry name" value="TM_PBP2"/>
    <property type="match status" value="1"/>
</dbReference>
<keyword evidence="6 7" id="KW-0472">Membrane</keyword>
<dbReference type="PANTHER" id="PTHR43744">
    <property type="entry name" value="ABC TRANSPORTER PERMEASE PROTEIN MG189-RELATED-RELATED"/>
    <property type="match status" value="1"/>
</dbReference>
<feature type="transmembrane region" description="Helical" evidence="7">
    <location>
        <begin position="125"/>
        <end position="146"/>
    </location>
</feature>
<keyword evidence="4 7" id="KW-0812">Transmembrane</keyword>
<dbReference type="PATRIC" id="fig|632348.3.peg.89"/>
<dbReference type="PANTHER" id="PTHR43744:SF6">
    <property type="entry name" value="ABC TRANSPORTER PERMEASE PROTEIN YESQ-RELATED"/>
    <property type="match status" value="1"/>
</dbReference>
<evidence type="ECO:0000256" key="7">
    <source>
        <dbReference type="RuleBase" id="RU363032"/>
    </source>
</evidence>
<dbReference type="PROSITE" id="PS50928">
    <property type="entry name" value="ABC_TM1"/>
    <property type="match status" value="1"/>
</dbReference>
<evidence type="ECO:0000313" key="9">
    <source>
        <dbReference type="EMBL" id="ADQ45002.1"/>
    </source>
</evidence>
<dbReference type="GO" id="GO:0005886">
    <property type="term" value="C:plasma membrane"/>
    <property type="evidence" value="ECO:0007669"/>
    <property type="project" value="UniProtKB-SubCell"/>
</dbReference>
<organism evidence="9 10">
    <name type="scientific">Caldicellulosiruptor kronotskyensis (strain DSM 18902 / VKM B-2412 / 2002)</name>
    <dbReference type="NCBI Taxonomy" id="632348"/>
    <lineage>
        <taxon>Bacteria</taxon>
        <taxon>Bacillati</taxon>
        <taxon>Bacillota</taxon>
        <taxon>Bacillota incertae sedis</taxon>
        <taxon>Caldicellulosiruptorales</taxon>
        <taxon>Caldicellulosiruptoraceae</taxon>
        <taxon>Caldicellulosiruptor</taxon>
    </lineage>
</organism>
<dbReference type="KEGG" id="ckn:Calkro_0086"/>
<feature type="transmembrane region" description="Helical" evidence="7">
    <location>
        <begin position="26"/>
        <end position="51"/>
    </location>
</feature>
<dbReference type="AlphaFoldDB" id="E4SCE7"/>